<dbReference type="AlphaFoldDB" id="A0A812MET7"/>
<reference evidence="2" key="1">
    <citation type="submission" date="2021-02" db="EMBL/GenBank/DDBJ databases">
        <authorList>
            <person name="Dougan E. K."/>
            <person name="Rhodes N."/>
            <person name="Thang M."/>
            <person name="Chan C."/>
        </authorList>
    </citation>
    <scope>NUCLEOTIDE SEQUENCE</scope>
</reference>
<dbReference type="OrthoDB" id="446963at2759"/>
<name>A0A812MET7_SYMPI</name>
<evidence type="ECO:0000313" key="2">
    <source>
        <dbReference type="EMBL" id="CAE7261135.1"/>
    </source>
</evidence>
<comment type="caution">
    <text evidence="2">The sequence shown here is derived from an EMBL/GenBank/DDBJ whole genome shotgun (WGS) entry which is preliminary data.</text>
</comment>
<proteinExistence type="predicted"/>
<feature type="region of interest" description="Disordered" evidence="1">
    <location>
        <begin position="43"/>
        <end position="65"/>
    </location>
</feature>
<sequence length="121" mass="13349">MPDRRPEGQRRGDETAFGGVRVSLTLRVVATFQLPDGRLYGQGARRKTVEDEAASPADSPEEGRRMAEAFRRENVDPNFDWATYYGQGFDLLAPSYAQPARKVVTAEDLSRTPASAEVSVS</sequence>
<gene>
    <name evidence="2" type="ORF">SPIL2461_LOCUS5476</name>
</gene>
<dbReference type="EMBL" id="CAJNIZ010007779">
    <property type="protein sequence ID" value="CAE7261135.1"/>
    <property type="molecule type" value="Genomic_DNA"/>
</dbReference>
<keyword evidence="3" id="KW-1185">Reference proteome</keyword>
<dbReference type="Proteomes" id="UP000649617">
    <property type="component" value="Unassembled WGS sequence"/>
</dbReference>
<evidence type="ECO:0000313" key="3">
    <source>
        <dbReference type="Proteomes" id="UP000649617"/>
    </source>
</evidence>
<organism evidence="2 3">
    <name type="scientific">Symbiodinium pilosum</name>
    <name type="common">Dinoflagellate</name>
    <dbReference type="NCBI Taxonomy" id="2952"/>
    <lineage>
        <taxon>Eukaryota</taxon>
        <taxon>Sar</taxon>
        <taxon>Alveolata</taxon>
        <taxon>Dinophyceae</taxon>
        <taxon>Suessiales</taxon>
        <taxon>Symbiodiniaceae</taxon>
        <taxon>Symbiodinium</taxon>
    </lineage>
</organism>
<accession>A0A812MET7</accession>
<evidence type="ECO:0000256" key="1">
    <source>
        <dbReference type="SAM" id="MobiDB-lite"/>
    </source>
</evidence>
<protein>
    <submittedName>
        <fullName evidence="2">Uncharacterized protein</fullName>
    </submittedName>
</protein>